<dbReference type="InterPro" id="IPR003960">
    <property type="entry name" value="ATPase_AAA_CS"/>
</dbReference>
<dbReference type="Pfam" id="PF25568">
    <property type="entry name" value="AAA_lid_At3g28540"/>
    <property type="match status" value="1"/>
</dbReference>
<dbReference type="InterPro" id="IPR058017">
    <property type="entry name" value="At3g28540-like_C"/>
</dbReference>
<feature type="region of interest" description="Disordered" evidence="6">
    <location>
        <begin position="555"/>
        <end position="578"/>
    </location>
</feature>
<protein>
    <recommendedName>
        <fullName evidence="7">AAA+ ATPase domain-containing protein</fullName>
    </recommendedName>
</protein>
<evidence type="ECO:0000256" key="1">
    <source>
        <dbReference type="ARBA" id="ARBA00001946"/>
    </source>
</evidence>
<keyword evidence="5" id="KW-0067">ATP-binding</keyword>
<organism evidence="8 9">
    <name type="scientific">Sorghum bicolor</name>
    <name type="common">Sorghum</name>
    <name type="synonym">Sorghum vulgare</name>
    <dbReference type="NCBI Taxonomy" id="4558"/>
    <lineage>
        <taxon>Eukaryota</taxon>
        <taxon>Viridiplantae</taxon>
        <taxon>Streptophyta</taxon>
        <taxon>Embryophyta</taxon>
        <taxon>Tracheophyta</taxon>
        <taxon>Spermatophyta</taxon>
        <taxon>Magnoliopsida</taxon>
        <taxon>Liliopsida</taxon>
        <taxon>Poales</taxon>
        <taxon>Poaceae</taxon>
        <taxon>PACMAD clade</taxon>
        <taxon>Panicoideae</taxon>
        <taxon>Andropogonodae</taxon>
        <taxon>Andropogoneae</taxon>
        <taxon>Sorghinae</taxon>
        <taxon>Sorghum</taxon>
    </lineage>
</organism>
<dbReference type="STRING" id="4558.A0A1B6Q1A4"/>
<dbReference type="InterPro" id="IPR050747">
    <property type="entry name" value="Mitochondrial_chaperone_BCS1"/>
</dbReference>
<evidence type="ECO:0000259" key="7">
    <source>
        <dbReference type="SMART" id="SM00382"/>
    </source>
</evidence>
<comment type="similarity">
    <text evidence="2">Belongs to the AAA ATPase family. BCS1 subfamily.</text>
</comment>
<dbReference type="InterPro" id="IPR027417">
    <property type="entry name" value="P-loop_NTPase"/>
</dbReference>
<dbReference type="Pfam" id="PF14363">
    <property type="entry name" value="AAA_assoc"/>
    <property type="match status" value="1"/>
</dbReference>
<dbReference type="Gene3D" id="3.40.50.300">
    <property type="entry name" value="P-loop containing nucleotide triphosphate hydrolases"/>
    <property type="match status" value="1"/>
</dbReference>
<keyword evidence="5" id="KW-0547">Nucleotide-binding</keyword>
<reference evidence="8 9" key="1">
    <citation type="journal article" date="2009" name="Nature">
        <title>The Sorghum bicolor genome and the diversification of grasses.</title>
        <authorList>
            <person name="Paterson A.H."/>
            <person name="Bowers J.E."/>
            <person name="Bruggmann R."/>
            <person name="Dubchak I."/>
            <person name="Grimwood J."/>
            <person name="Gundlach H."/>
            <person name="Haberer G."/>
            <person name="Hellsten U."/>
            <person name="Mitros T."/>
            <person name="Poliakov A."/>
            <person name="Schmutz J."/>
            <person name="Spannagl M."/>
            <person name="Tang H."/>
            <person name="Wang X."/>
            <person name="Wicker T."/>
            <person name="Bharti A.K."/>
            <person name="Chapman J."/>
            <person name="Feltus F.A."/>
            <person name="Gowik U."/>
            <person name="Grigoriev I.V."/>
            <person name="Lyons E."/>
            <person name="Maher C.A."/>
            <person name="Martis M."/>
            <person name="Narechania A."/>
            <person name="Otillar R.P."/>
            <person name="Penning B.W."/>
            <person name="Salamov A.A."/>
            <person name="Wang Y."/>
            <person name="Zhang L."/>
            <person name="Carpita N.C."/>
            <person name="Freeling M."/>
            <person name="Gingle A.R."/>
            <person name="Hash C.T."/>
            <person name="Keller B."/>
            <person name="Klein P."/>
            <person name="Kresovich S."/>
            <person name="McCann M.C."/>
            <person name="Ming R."/>
            <person name="Peterson D.G."/>
            <person name="Mehboob-ur-Rahman"/>
            <person name="Ware D."/>
            <person name="Westhoff P."/>
            <person name="Mayer K.F."/>
            <person name="Messing J."/>
            <person name="Rokhsar D.S."/>
        </authorList>
    </citation>
    <scope>NUCLEOTIDE SEQUENCE [LARGE SCALE GENOMIC DNA]</scope>
    <source>
        <strain evidence="9">cv. BTx623</strain>
    </source>
</reference>
<dbReference type="OMA" id="SYCGFDA"/>
<feature type="domain" description="AAA+ ATPase" evidence="7">
    <location>
        <begin position="265"/>
        <end position="402"/>
    </location>
</feature>
<feature type="region of interest" description="Disordered" evidence="6">
    <location>
        <begin position="476"/>
        <end position="524"/>
    </location>
</feature>
<evidence type="ECO:0000256" key="3">
    <source>
        <dbReference type="ARBA" id="ARBA00022842"/>
    </source>
</evidence>
<proteinExistence type="inferred from homology"/>
<reference evidence="9" key="2">
    <citation type="journal article" date="2018" name="Plant J.">
        <title>The Sorghum bicolor reference genome: improved assembly, gene annotations, a transcriptome atlas, and signatures of genome organization.</title>
        <authorList>
            <person name="McCormick R.F."/>
            <person name="Truong S.K."/>
            <person name="Sreedasyam A."/>
            <person name="Jenkins J."/>
            <person name="Shu S."/>
            <person name="Sims D."/>
            <person name="Kennedy M."/>
            <person name="Amirebrahimi M."/>
            <person name="Weers B.D."/>
            <person name="McKinley B."/>
            <person name="Mattison A."/>
            <person name="Morishige D.T."/>
            <person name="Grimwood J."/>
            <person name="Schmutz J."/>
            <person name="Mullet J.E."/>
        </authorList>
    </citation>
    <scope>NUCLEOTIDE SEQUENCE [LARGE SCALE GENOMIC DNA]</scope>
    <source>
        <strain evidence="9">cv. BTx623</strain>
    </source>
</reference>
<dbReference type="Gramene" id="KXG31717">
    <property type="protein sequence ID" value="KXG31717"/>
    <property type="gene ID" value="SORBI_3003G046200"/>
</dbReference>
<accession>A0A1B6Q1A4</accession>
<keyword evidence="9" id="KW-1185">Reference proteome</keyword>
<dbReference type="eggNOG" id="KOG0743">
    <property type="taxonomic scope" value="Eukaryota"/>
</dbReference>
<dbReference type="EMBL" id="CM000762">
    <property type="protein sequence ID" value="KXG31717.2"/>
    <property type="molecule type" value="Genomic_DNA"/>
</dbReference>
<comment type="catalytic activity">
    <reaction evidence="4">
        <text>ATP + H2O = ADP + phosphate + H(+)</text>
        <dbReference type="Rhea" id="RHEA:13065"/>
        <dbReference type="ChEBI" id="CHEBI:15377"/>
        <dbReference type="ChEBI" id="CHEBI:15378"/>
        <dbReference type="ChEBI" id="CHEBI:30616"/>
        <dbReference type="ChEBI" id="CHEBI:43474"/>
        <dbReference type="ChEBI" id="CHEBI:456216"/>
    </reaction>
</comment>
<feature type="compositionally biased region" description="Acidic residues" evidence="6">
    <location>
        <begin position="490"/>
        <end position="518"/>
    </location>
</feature>
<evidence type="ECO:0000256" key="5">
    <source>
        <dbReference type="RuleBase" id="RU003651"/>
    </source>
</evidence>
<dbReference type="InterPro" id="IPR025753">
    <property type="entry name" value="AAA_N_dom"/>
</dbReference>
<feature type="non-terminal residue" evidence="8">
    <location>
        <position position="1"/>
    </location>
</feature>
<dbReference type="Proteomes" id="UP000000768">
    <property type="component" value="Chromosome 3"/>
</dbReference>
<name>A0A1B6Q1A4_SORBI</name>
<dbReference type="GO" id="GO:0005524">
    <property type="term" value="F:ATP binding"/>
    <property type="evidence" value="ECO:0007669"/>
    <property type="project" value="UniProtKB-KW"/>
</dbReference>
<dbReference type="InterPro" id="IPR003959">
    <property type="entry name" value="ATPase_AAA_core"/>
</dbReference>
<evidence type="ECO:0000313" key="8">
    <source>
        <dbReference type="EMBL" id="KXG31717.2"/>
    </source>
</evidence>
<sequence length="578" mass="65295">MAVTGQPGAMARLRQWVLANFASSWFLLAPLLAAYAPRRLFLTYFNVFLRRHARRVLTVVDPYVNLDISEKPAAYPWSLRKQPAGARDSTFEEVKAYLSAACSQDASELRAEGAEEGDGLVISMRDGQDVSDEFRGATFMWSSVTDEASSQGVEGPQNSSRRREVQRLTFHKRHRRLVIDEYLPHVRRRGREVLFGNRRRRLYSNNRISEYSCYDDDNAWSFVNFDHPTTFETLAMDPAKKKKIMDDLDAFRNNRDFYRRTGKPWKRGYLLYGPPGTGKSTMIAAIANHLNYDIYNVELTIVNNNDDLRKLLIQTTSMSVIVIEDIDCSLDLTGDRRSRKKNRSRRESNVTLSGLLNFIDGLWSACGGERIVVFTTNHVDWLDPALIRRGRMDMHIEMSYCGFEAFKTLAKNYLGIDAHPLFGAVEELLREVDITPADVAECLMTAKNAGSEEDASLEYLIEALKWKREDAKASAEANADAAKTDNDEAVKEDDEQNLEDSGEKDEDSESSEESDDDCCATRGRAHSHMPLRLRSGRKRASRRVACGCLVDCSSRRSAADTPTRRGSTRMRGAAGEGP</sequence>
<evidence type="ECO:0000256" key="2">
    <source>
        <dbReference type="ARBA" id="ARBA00007448"/>
    </source>
</evidence>
<evidence type="ECO:0000256" key="4">
    <source>
        <dbReference type="ARBA" id="ARBA00049360"/>
    </source>
</evidence>
<dbReference type="InParanoid" id="A0A1B6Q1A4"/>
<dbReference type="PROSITE" id="PS00674">
    <property type="entry name" value="AAA"/>
    <property type="match status" value="1"/>
</dbReference>
<dbReference type="PANTHER" id="PTHR23070">
    <property type="entry name" value="BCS1 AAA-TYPE ATPASE"/>
    <property type="match status" value="1"/>
</dbReference>
<dbReference type="Pfam" id="PF00004">
    <property type="entry name" value="AAA"/>
    <property type="match status" value="1"/>
</dbReference>
<dbReference type="InterPro" id="IPR003593">
    <property type="entry name" value="AAA+_ATPase"/>
</dbReference>
<dbReference type="GO" id="GO:0006950">
    <property type="term" value="P:response to stress"/>
    <property type="evidence" value="ECO:0007669"/>
    <property type="project" value="UniProtKB-ARBA"/>
</dbReference>
<evidence type="ECO:0000313" key="9">
    <source>
        <dbReference type="Proteomes" id="UP000000768"/>
    </source>
</evidence>
<dbReference type="SMART" id="SM00382">
    <property type="entry name" value="AAA"/>
    <property type="match status" value="1"/>
</dbReference>
<dbReference type="GO" id="GO:0016887">
    <property type="term" value="F:ATP hydrolysis activity"/>
    <property type="evidence" value="ECO:0007669"/>
    <property type="project" value="InterPro"/>
</dbReference>
<comment type="cofactor">
    <cofactor evidence="1">
        <name>Mg(2+)</name>
        <dbReference type="ChEBI" id="CHEBI:18420"/>
    </cofactor>
</comment>
<gene>
    <name evidence="8" type="ORF">SORBI_3003G046200</name>
</gene>
<dbReference type="SUPFAM" id="SSF52540">
    <property type="entry name" value="P-loop containing nucleoside triphosphate hydrolases"/>
    <property type="match status" value="1"/>
</dbReference>
<evidence type="ECO:0000256" key="6">
    <source>
        <dbReference type="SAM" id="MobiDB-lite"/>
    </source>
</evidence>
<dbReference type="AlphaFoldDB" id="A0A1B6Q1A4"/>
<keyword evidence="3" id="KW-0460">Magnesium</keyword>
<dbReference type="Gene3D" id="6.10.280.40">
    <property type="match status" value="1"/>
</dbReference>
<dbReference type="CDD" id="cd19510">
    <property type="entry name" value="RecA-like_BCS1"/>
    <property type="match status" value="1"/>
</dbReference>